<reference evidence="4" key="1">
    <citation type="submission" date="2022-03" db="EMBL/GenBank/DDBJ databases">
        <title>A functionally conserved STORR gene fusion in Papaver species that diverged 16.8 million years ago.</title>
        <authorList>
            <person name="Catania T."/>
        </authorList>
    </citation>
    <scope>NUCLEOTIDE SEQUENCE</scope>
    <source>
        <strain evidence="4">S-191538</strain>
    </source>
</reference>
<dbReference type="GO" id="GO:0000307">
    <property type="term" value="C:cyclin-dependent protein kinase holoenzyme complex"/>
    <property type="evidence" value="ECO:0007669"/>
    <property type="project" value="TreeGrafter"/>
</dbReference>
<dbReference type="GO" id="GO:0032968">
    <property type="term" value="P:positive regulation of transcription elongation by RNA polymerase II"/>
    <property type="evidence" value="ECO:0007669"/>
    <property type="project" value="TreeGrafter"/>
</dbReference>
<evidence type="ECO:0000256" key="2">
    <source>
        <dbReference type="ARBA" id="ARBA00022840"/>
    </source>
</evidence>
<keyword evidence="1" id="KW-0547">Nucleotide-binding</keyword>
<evidence type="ECO:0000259" key="3">
    <source>
        <dbReference type="PROSITE" id="PS50011"/>
    </source>
</evidence>
<evidence type="ECO:0000313" key="4">
    <source>
        <dbReference type="EMBL" id="MCL7037614.1"/>
    </source>
</evidence>
<dbReference type="GO" id="GO:0005524">
    <property type="term" value="F:ATP binding"/>
    <property type="evidence" value="ECO:0007669"/>
    <property type="project" value="UniProtKB-KW"/>
</dbReference>
<dbReference type="InterPro" id="IPR050108">
    <property type="entry name" value="CDK"/>
</dbReference>
<keyword evidence="5" id="KW-1185">Reference proteome</keyword>
<accession>A0AA41SDU7</accession>
<dbReference type="Proteomes" id="UP001177140">
    <property type="component" value="Unassembled WGS sequence"/>
</dbReference>
<feature type="domain" description="Protein kinase" evidence="3">
    <location>
        <begin position="43"/>
        <end position="126"/>
    </location>
</feature>
<dbReference type="GO" id="GO:0008353">
    <property type="term" value="F:RNA polymerase II CTD heptapeptide repeat kinase activity"/>
    <property type="evidence" value="ECO:0007669"/>
    <property type="project" value="TreeGrafter"/>
</dbReference>
<dbReference type="Gene3D" id="3.30.200.20">
    <property type="entry name" value="Phosphorylase Kinase, domain 1"/>
    <property type="match status" value="1"/>
</dbReference>
<keyword evidence="2" id="KW-0067">ATP-binding</keyword>
<evidence type="ECO:0000313" key="5">
    <source>
        <dbReference type="Proteomes" id="UP001177140"/>
    </source>
</evidence>
<dbReference type="FunFam" id="3.30.200.20:FF:000021">
    <property type="entry name" value="probable serine/threonine-protein kinase At1g54610"/>
    <property type="match status" value="1"/>
</dbReference>
<evidence type="ECO:0000256" key="1">
    <source>
        <dbReference type="ARBA" id="ARBA00022741"/>
    </source>
</evidence>
<sequence>TVNSPAPKWFSAVAADVTEGWPVWLSAVADVTEGWDPLQARNFEKLEKIGYGPRSIVYKGRNTLPGKFVAMKKVRFDNLDPVSVKCMAKEILVLRELDHPNVIKLEGLITSKTSSTLYLVFDLHET</sequence>
<proteinExistence type="predicted"/>
<dbReference type="InterPro" id="IPR000719">
    <property type="entry name" value="Prot_kinase_dom"/>
</dbReference>
<dbReference type="GO" id="GO:0005634">
    <property type="term" value="C:nucleus"/>
    <property type="evidence" value="ECO:0007669"/>
    <property type="project" value="TreeGrafter"/>
</dbReference>
<dbReference type="SUPFAM" id="SSF56112">
    <property type="entry name" value="Protein kinase-like (PK-like)"/>
    <property type="match status" value="1"/>
</dbReference>
<dbReference type="PROSITE" id="PS50011">
    <property type="entry name" value="PROTEIN_KINASE_DOM"/>
    <property type="match status" value="1"/>
</dbReference>
<comment type="caution">
    <text evidence="4">The sequence shown here is derived from an EMBL/GenBank/DDBJ whole genome shotgun (WGS) entry which is preliminary data.</text>
</comment>
<dbReference type="AlphaFoldDB" id="A0AA41SDU7"/>
<dbReference type="Pfam" id="PF00069">
    <property type="entry name" value="Pkinase"/>
    <property type="match status" value="1"/>
</dbReference>
<organism evidence="4 5">
    <name type="scientific">Papaver nudicaule</name>
    <name type="common">Iceland poppy</name>
    <dbReference type="NCBI Taxonomy" id="74823"/>
    <lineage>
        <taxon>Eukaryota</taxon>
        <taxon>Viridiplantae</taxon>
        <taxon>Streptophyta</taxon>
        <taxon>Embryophyta</taxon>
        <taxon>Tracheophyta</taxon>
        <taxon>Spermatophyta</taxon>
        <taxon>Magnoliopsida</taxon>
        <taxon>Ranunculales</taxon>
        <taxon>Papaveraceae</taxon>
        <taxon>Papaveroideae</taxon>
        <taxon>Papaver</taxon>
    </lineage>
</organism>
<protein>
    <recommendedName>
        <fullName evidence="3">Protein kinase domain-containing protein</fullName>
    </recommendedName>
</protein>
<feature type="non-terminal residue" evidence="4">
    <location>
        <position position="1"/>
    </location>
</feature>
<gene>
    <name evidence="4" type="ORF">MKW94_018178</name>
</gene>
<dbReference type="PANTHER" id="PTHR24056:SF358">
    <property type="entry name" value="PROTEIN KINASE DOMAIN-CONTAINING PROTEIN"/>
    <property type="match status" value="1"/>
</dbReference>
<dbReference type="PANTHER" id="PTHR24056">
    <property type="entry name" value="CELL DIVISION PROTEIN KINASE"/>
    <property type="match status" value="1"/>
</dbReference>
<dbReference type="EMBL" id="JAJJMA010181256">
    <property type="protein sequence ID" value="MCL7037614.1"/>
    <property type="molecule type" value="Genomic_DNA"/>
</dbReference>
<dbReference type="InterPro" id="IPR011009">
    <property type="entry name" value="Kinase-like_dom_sf"/>
</dbReference>
<name>A0AA41SDU7_PAPNU</name>